<dbReference type="PRINTS" id="PR01438">
    <property type="entry name" value="UNVRSLSTRESS"/>
</dbReference>
<protein>
    <submittedName>
        <fullName evidence="3">Universal stress protein</fullName>
    </submittedName>
</protein>
<evidence type="ECO:0000313" key="3">
    <source>
        <dbReference type="EMBL" id="TDL90804.1"/>
    </source>
</evidence>
<comment type="caution">
    <text evidence="3">The sequence shown here is derived from an EMBL/GenBank/DDBJ whole genome shotgun (WGS) entry which is preliminary data.</text>
</comment>
<evidence type="ECO:0000256" key="1">
    <source>
        <dbReference type="ARBA" id="ARBA00008791"/>
    </source>
</evidence>
<dbReference type="Gene3D" id="3.40.50.620">
    <property type="entry name" value="HUPs"/>
    <property type="match status" value="1"/>
</dbReference>
<gene>
    <name evidence="3" type="ORF">E2L05_03320</name>
</gene>
<evidence type="ECO:0000313" key="4">
    <source>
        <dbReference type="Proteomes" id="UP000294562"/>
    </source>
</evidence>
<dbReference type="InterPro" id="IPR014729">
    <property type="entry name" value="Rossmann-like_a/b/a_fold"/>
</dbReference>
<dbReference type="AlphaFoldDB" id="A0A4R6B3I9"/>
<reference evidence="3 4" key="1">
    <citation type="submission" date="2019-03" db="EMBL/GenBank/DDBJ databases">
        <title>Rhodobacteraceae bacterium SM1902, a new member of the family Rhodobacteraceae isolated from Yantai.</title>
        <authorList>
            <person name="Sun Y."/>
        </authorList>
    </citation>
    <scope>NUCLEOTIDE SEQUENCE [LARGE SCALE GENOMIC DNA]</scope>
    <source>
        <strain evidence="3 4">SM1902</strain>
    </source>
</reference>
<dbReference type="CDD" id="cd00293">
    <property type="entry name" value="USP-like"/>
    <property type="match status" value="1"/>
</dbReference>
<accession>A0A4R6B3I9</accession>
<dbReference type="Pfam" id="PF00582">
    <property type="entry name" value="Usp"/>
    <property type="match status" value="1"/>
</dbReference>
<proteinExistence type="inferred from homology"/>
<name>A0A4R6B3I9_9RHOB</name>
<dbReference type="InterPro" id="IPR006016">
    <property type="entry name" value="UspA"/>
</dbReference>
<dbReference type="SUPFAM" id="SSF52402">
    <property type="entry name" value="Adenine nucleotide alpha hydrolases-like"/>
    <property type="match status" value="1"/>
</dbReference>
<dbReference type="InterPro" id="IPR006015">
    <property type="entry name" value="Universal_stress_UspA"/>
</dbReference>
<dbReference type="RefSeq" id="WP_133341476.1">
    <property type="nucleotide sequence ID" value="NZ_SMZO01000005.1"/>
</dbReference>
<keyword evidence="4" id="KW-1185">Reference proteome</keyword>
<organism evidence="3 4">
    <name type="scientific">Meridianimarinicoccus aquatilis</name>
    <dbReference type="NCBI Taxonomy" id="2552766"/>
    <lineage>
        <taxon>Bacteria</taxon>
        <taxon>Pseudomonadati</taxon>
        <taxon>Pseudomonadota</taxon>
        <taxon>Alphaproteobacteria</taxon>
        <taxon>Rhodobacterales</taxon>
        <taxon>Paracoccaceae</taxon>
        <taxon>Meridianimarinicoccus</taxon>
    </lineage>
</organism>
<dbReference type="Proteomes" id="UP000294562">
    <property type="component" value="Unassembled WGS sequence"/>
</dbReference>
<dbReference type="OrthoDB" id="9792500at2"/>
<comment type="similarity">
    <text evidence="1">Belongs to the universal stress protein A family.</text>
</comment>
<sequence>MMTSILIAVALDHEPILDRKIAHARHNLAPGGKITLITVLEQVSGFTAEFVTVKSENHLTDRIMSHLKSLAGNAPDIDCRVASGKAGVQIAAVATEIGADLIIVGAHNPLGALDYFLGSTAARVVRRAPCSVCVLR</sequence>
<dbReference type="EMBL" id="SMZO01000005">
    <property type="protein sequence ID" value="TDL90804.1"/>
    <property type="molecule type" value="Genomic_DNA"/>
</dbReference>
<feature type="domain" description="UspA" evidence="2">
    <location>
        <begin position="7"/>
        <end position="136"/>
    </location>
</feature>
<evidence type="ECO:0000259" key="2">
    <source>
        <dbReference type="Pfam" id="PF00582"/>
    </source>
</evidence>